<proteinExistence type="inferred from homology"/>
<comment type="subcellular location">
    <subcellularLocation>
        <location evidence="1">Endoplasmic reticulum lumen</location>
    </subcellularLocation>
</comment>
<evidence type="ECO:0000256" key="9">
    <source>
        <dbReference type="ARBA" id="ARBA00047553"/>
    </source>
</evidence>
<dbReference type="EMBL" id="CADEPI010000038">
    <property type="protein sequence ID" value="CAB3368503.1"/>
    <property type="molecule type" value="Genomic_DNA"/>
</dbReference>
<organism evidence="14 15">
    <name type="scientific">Cloeon dipterum</name>
    <dbReference type="NCBI Taxonomy" id="197152"/>
    <lineage>
        <taxon>Eukaryota</taxon>
        <taxon>Metazoa</taxon>
        <taxon>Ecdysozoa</taxon>
        <taxon>Arthropoda</taxon>
        <taxon>Hexapoda</taxon>
        <taxon>Insecta</taxon>
        <taxon>Pterygota</taxon>
        <taxon>Palaeoptera</taxon>
        <taxon>Ephemeroptera</taxon>
        <taxon>Pisciforma</taxon>
        <taxon>Baetidae</taxon>
        <taxon>Cloeon</taxon>
    </lineage>
</organism>
<comment type="caution">
    <text evidence="14">The sequence shown here is derived from an EMBL/GenBank/DDBJ whole genome shotgun (WGS) entry which is preliminary data.</text>
</comment>
<evidence type="ECO:0000313" key="14">
    <source>
        <dbReference type="EMBL" id="CAB3368503.1"/>
    </source>
</evidence>
<keyword evidence="15" id="KW-1185">Reference proteome</keyword>
<dbReference type="SMART" id="SM00672">
    <property type="entry name" value="CAP10"/>
    <property type="match status" value="1"/>
</dbReference>
<evidence type="ECO:0000256" key="10">
    <source>
        <dbReference type="ARBA" id="ARBA00049246"/>
    </source>
</evidence>
<dbReference type="GO" id="GO:0046527">
    <property type="term" value="F:glucosyltransferase activity"/>
    <property type="evidence" value="ECO:0007669"/>
    <property type="project" value="TreeGrafter"/>
</dbReference>
<gene>
    <name evidence="14" type="ORF">CLODIP_2_CD07250</name>
</gene>
<dbReference type="InterPro" id="IPR013783">
    <property type="entry name" value="Ig-like_fold"/>
</dbReference>
<feature type="chain" id="PRO_5035922139" description="Glycosyl transferase CAP10 domain-containing protein" evidence="12">
    <location>
        <begin position="23"/>
        <end position="494"/>
    </location>
</feature>
<keyword evidence="4 12" id="KW-0732">Signal</keyword>
<dbReference type="Pfam" id="PF05686">
    <property type="entry name" value="Glyco_transf_90"/>
    <property type="match status" value="1"/>
</dbReference>
<dbReference type="PANTHER" id="PTHR12203:SF122">
    <property type="entry name" value="GLYCOSYL TRANSFERASE CAP10 DOMAIN-CONTAINING PROTEIN"/>
    <property type="match status" value="1"/>
</dbReference>
<evidence type="ECO:0000256" key="2">
    <source>
        <dbReference type="ARBA" id="ARBA00006063"/>
    </source>
</evidence>
<comment type="function">
    <text evidence="8">Protein O-glucosyltransferase. Catalyzes the reaction that attaches glucose through an O-glycosidic linkage to a conserved serine residue found in the consensus sequence C-X-S-X-[PA]-C in epidermal growth factor-like repeats. Regulates Notch signaling by glucosylating Notch in the ER, glucosylation is required for the correct folding and cleavage of Notch.</text>
</comment>
<evidence type="ECO:0000256" key="8">
    <source>
        <dbReference type="ARBA" id="ARBA00045690"/>
    </source>
</evidence>
<dbReference type="InterPro" id="IPR006598">
    <property type="entry name" value="CAP10"/>
</dbReference>
<keyword evidence="5" id="KW-0256">Endoplasmic reticulum</keyword>
<dbReference type="Proteomes" id="UP000494165">
    <property type="component" value="Unassembled WGS sequence"/>
</dbReference>
<evidence type="ECO:0000256" key="3">
    <source>
        <dbReference type="ARBA" id="ARBA00022676"/>
    </source>
</evidence>
<evidence type="ECO:0000256" key="11">
    <source>
        <dbReference type="PROSITE-ProRule" id="PRU00087"/>
    </source>
</evidence>
<dbReference type="AlphaFoldDB" id="A0A8S1CLF3"/>
<dbReference type="PANTHER" id="PTHR12203">
    <property type="entry name" value="KDEL LYS-ASP-GLU-LEU CONTAINING - RELATED"/>
    <property type="match status" value="1"/>
</dbReference>
<comment type="catalytic activity">
    <reaction evidence="10">
        <text>L-seryl-[EGF-like domain protein] + UDP-alpha-D-glucose = 3-O-(beta-D-glucosyl)-L-seryl-[EGF-like domain protein] + UDP + H(+)</text>
        <dbReference type="Rhea" id="RHEA:58116"/>
        <dbReference type="Rhea" id="RHEA-COMP:14610"/>
        <dbReference type="Rhea" id="RHEA-COMP:16010"/>
        <dbReference type="ChEBI" id="CHEBI:15378"/>
        <dbReference type="ChEBI" id="CHEBI:29999"/>
        <dbReference type="ChEBI" id="CHEBI:58223"/>
        <dbReference type="ChEBI" id="CHEBI:58885"/>
        <dbReference type="ChEBI" id="CHEBI:140576"/>
    </reaction>
</comment>
<dbReference type="InterPro" id="IPR051091">
    <property type="entry name" value="O-Glucosyltr/Glycosyltrsf_90"/>
</dbReference>
<dbReference type="InterPro" id="IPR017868">
    <property type="entry name" value="Filamin/ABP280_repeat-like"/>
</dbReference>
<evidence type="ECO:0000313" key="15">
    <source>
        <dbReference type="Proteomes" id="UP000494165"/>
    </source>
</evidence>
<name>A0A8S1CLF3_9INSE</name>
<evidence type="ECO:0000256" key="5">
    <source>
        <dbReference type="ARBA" id="ARBA00022824"/>
    </source>
</evidence>
<dbReference type="SMART" id="SM00557">
    <property type="entry name" value="IG_FLMN"/>
    <property type="match status" value="1"/>
</dbReference>
<evidence type="ECO:0000256" key="4">
    <source>
        <dbReference type="ARBA" id="ARBA00022729"/>
    </source>
</evidence>
<feature type="signal peptide" evidence="12">
    <location>
        <begin position="1"/>
        <end position="22"/>
    </location>
</feature>
<dbReference type="InterPro" id="IPR001298">
    <property type="entry name" value="Filamin/ABP280_rpt"/>
</dbReference>
<dbReference type="Pfam" id="PF00630">
    <property type="entry name" value="Filamin"/>
    <property type="match status" value="1"/>
</dbReference>
<feature type="domain" description="Glycosyl transferase CAP10" evidence="13">
    <location>
        <begin position="223"/>
        <end position="465"/>
    </location>
</feature>
<keyword evidence="3" id="KW-0808">Transferase</keyword>
<comment type="similarity">
    <text evidence="2">Belongs to the KDELC family.</text>
</comment>
<reference evidence="14 15" key="1">
    <citation type="submission" date="2020-04" db="EMBL/GenBank/DDBJ databases">
        <authorList>
            <person name="Alioto T."/>
            <person name="Alioto T."/>
            <person name="Gomez Garrido J."/>
        </authorList>
    </citation>
    <scope>NUCLEOTIDE SEQUENCE [LARGE SCALE GENOMIC DNA]</scope>
</reference>
<accession>A0A8S1CLF3</accession>
<protein>
    <recommendedName>
        <fullName evidence="13">Glycosyl transferase CAP10 domain-containing protein</fullName>
    </recommendedName>
</protein>
<dbReference type="GO" id="GO:0005788">
    <property type="term" value="C:endoplasmic reticulum lumen"/>
    <property type="evidence" value="ECO:0007669"/>
    <property type="project" value="UniProtKB-SubCell"/>
</dbReference>
<keyword evidence="6" id="KW-0325">Glycoprotein</keyword>
<dbReference type="InterPro" id="IPR014756">
    <property type="entry name" value="Ig_E-set"/>
</dbReference>
<evidence type="ECO:0000256" key="7">
    <source>
        <dbReference type="ARBA" id="ARBA00043952"/>
    </source>
</evidence>
<keyword evidence="3" id="KW-0328">Glycosyltransferase</keyword>
<comment type="pathway">
    <text evidence="7">Protein modification.</text>
</comment>
<dbReference type="SUPFAM" id="SSF81296">
    <property type="entry name" value="E set domains"/>
    <property type="match status" value="1"/>
</dbReference>
<evidence type="ECO:0000256" key="6">
    <source>
        <dbReference type="ARBA" id="ARBA00023180"/>
    </source>
</evidence>
<evidence type="ECO:0000256" key="12">
    <source>
        <dbReference type="SAM" id="SignalP"/>
    </source>
</evidence>
<dbReference type="Gene3D" id="2.60.40.10">
    <property type="entry name" value="Immunoglobulins"/>
    <property type="match status" value="1"/>
</dbReference>
<evidence type="ECO:0000256" key="1">
    <source>
        <dbReference type="ARBA" id="ARBA00004319"/>
    </source>
</evidence>
<sequence length="494" mass="57547">MRTVVCFLISTFTSLLLTECKAENRVDPSKCQVYGPGLISNTVLPARYFFIEAQNSEGKRIRKSPEGVFEVKFEGGCRLWHEVFNIRDGSFIVRYKLYKPCQELKISILYNNKLVAKSPYVLEGPVHPENCYCPSEDFDAWMRSFGCPAQTDKQILEDFEPFPSWNFTEFRPVAWKRFNRPNSMSVCNYVVKNNEVHRKCLGAHVGFKMFWDNILLSMARKVKLPDLELLVNLGDWPLVRLEELKVPMLSWCGSEETADIVVPTYELTEATLECMGRVTLDMLSVQGNTPLPWEQRKAMAFWRGRDSNRERLHLIEIAREHSDLINASLTNFFFFRDLEEVYGPKVKHVSFFEFFENKYQLNVDGTVATYRFPFLLGGGSTVLKQESTYYEHFYSKLRPWHHFVPMAQNLSDLVDRIKWAKENDKEAREIALNGQAFAQENLMPKDVICYYAMVFREIRDRLVSDVKVRKGMEKVLQPDSDCKCLEGHVIRDEL</sequence>
<evidence type="ECO:0000259" key="13">
    <source>
        <dbReference type="SMART" id="SM00672"/>
    </source>
</evidence>
<feature type="repeat" description="Filamin" evidence="11">
    <location>
        <begin position="23"/>
        <end position="124"/>
    </location>
</feature>
<dbReference type="OrthoDB" id="541052at2759"/>
<comment type="catalytic activity">
    <reaction evidence="9">
        <text>L-seryl-[EGF-like domain protein] + UDP-alpha-D-xylose = 3-O-(beta-D-xylosyl)-L-seryl-[EGF-like domain protein] + UDP + H(+)</text>
        <dbReference type="Rhea" id="RHEA:62016"/>
        <dbReference type="Rhea" id="RHEA-COMP:16010"/>
        <dbReference type="Rhea" id="RHEA-COMP:16011"/>
        <dbReference type="ChEBI" id="CHEBI:15378"/>
        <dbReference type="ChEBI" id="CHEBI:29999"/>
        <dbReference type="ChEBI" id="CHEBI:57632"/>
        <dbReference type="ChEBI" id="CHEBI:58223"/>
        <dbReference type="ChEBI" id="CHEBI:132085"/>
    </reaction>
</comment>
<dbReference type="PROSITE" id="PS50194">
    <property type="entry name" value="FILAMIN_REPEAT"/>
    <property type="match status" value="1"/>
</dbReference>